<reference evidence="7" key="1">
    <citation type="journal article" date="2012" name="Proc. Natl. Acad. Sci. U.S.A.">
        <title>Antigenic diversity is generated by distinct evolutionary mechanisms in African trypanosome species.</title>
        <authorList>
            <person name="Jackson A.P."/>
            <person name="Berry A."/>
            <person name="Aslett M."/>
            <person name="Allison H.C."/>
            <person name="Burton P."/>
            <person name="Vavrova-Anderson J."/>
            <person name="Brown R."/>
            <person name="Browne H."/>
            <person name="Corton N."/>
            <person name="Hauser H."/>
            <person name="Gamble J."/>
            <person name="Gilderthorp R."/>
            <person name="Marcello L."/>
            <person name="McQuillan J."/>
            <person name="Otto T.D."/>
            <person name="Quail M.A."/>
            <person name="Sanders M.J."/>
            <person name="van Tonder A."/>
            <person name="Ginger M.L."/>
            <person name="Field M.C."/>
            <person name="Barry J.D."/>
            <person name="Hertz-Fowler C."/>
            <person name="Berriman M."/>
        </authorList>
    </citation>
    <scope>NUCLEOTIDE SEQUENCE</scope>
    <source>
        <strain evidence="7">IL3000</strain>
    </source>
</reference>
<sequence length="577" mass="64099">MSTGGVHSGLFTLHFTPIATSGAGENQSAQTRKATPRPSDDFGDWHVLLRFAVENEMISVRHKGKIFVMGDDCCKGSSGEDSIALPGLNRIPRPLKDKFATVVMRCHCHWQYSEAFRFDVHFDELDGSVLGVKGETLADVTLSCEGSNAYGWYIGGATATVGGKPHSFTHRLRFVLTPYIGPQCTMCLDPVYAQGYVCAECGGVEYCSKECQEAHMKGGHGLLCKAISHTYTRRSGKVTTEMENGTELVAWWRCLEDACYSILVDYRNPIGQAVEYFLCTLKPAQEEGIRYRYITEEGTAPREVEQEKFVEFTCAVFRAVSENSISEGCTSLAAACLNYIFVYSCHIEAIVESHVLYYYSYLCEDFEGTICSVEEYVTYARPMHELGVALIEFALKSPTSLLFWQRIKLAKNVFINLYNVNTSCQCSENSELVKTIPGQQRDTLRLLSKIFLIMASRAPKREGQRLLEQAEKCLRDCLPEEKGPDDDGGAEVSPRGHPNSGSSCNESDASKEMDDNMEEMNPSNLAVLYYRLAALLLLYGDQKKTLEAESYKAQGDALIARKKQMAEEAATQGSVGN</sequence>
<keyword evidence="2 4" id="KW-0863">Zinc-finger</keyword>
<feature type="domain" description="MYND-type" evidence="6">
    <location>
        <begin position="184"/>
        <end position="224"/>
    </location>
</feature>
<name>G0V3C1_TRYCI</name>
<evidence type="ECO:0000256" key="3">
    <source>
        <dbReference type="ARBA" id="ARBA00022833"/>
    </source>
</evidence>
<dbReference type="AlphaFoldDB" id="G0V3C1"/>
<protein>
    <submittedName>
        <fullName evidence="7">Uncharacterized protein TCIL3000_11_16560</fullName>
    </submittedName>
</protein>
<evidence type="ECO:0000256" key="5">
    <source>
        <dbReference type="SAM" id="MobiDB-lite"/>
    </source>
</evidence>
<organism evidence="7">
    <name type="scientific">Trypanosoma congolense (strain IL3000)</name>
    <dbReference type="NCBI Taxonomy" id="1068625"/>
    <lineage>
        <taxon>Eukaryota</taxon>
        <taxon>Discoba</taxon>
        <taxon>Euglenozoa</taxon>
        <taxon>Kinetoplastea</taxon>
        <taxon>Metakinetoplastina</taxon>
        <taxon>Trypanosomatida</taxon>
        <taxon>Trypanosomatidae</taxon>
        <taxon>Trypanosoma</taxon>
        <taxon>Nannomonas</taxon>
    </lineage>
</organism>
<dbReference type="VEuPathDB" id="TriTrypDB:TcIL3000.11.16560"/>
<dbReference type="Gene3D" id="6.10.140.2220">
    <property type="match status" value="1"/>
</dbReference>
<dbReference type="InterPro" id="IPR002893">
    <property type="entry name" value="Znf_MYND"/>
</dbReference>
<dbReference type="GO" id="GO:0008270">
    <property type="term" value="F:zinc ion binding"/>
    <property type="evidence" value="ECO:0007669"/>
    <property type="project" value="UniProtKB-KW"/>
</dbReference>
<evidence type="ECO:0000313" key="7">
    <source>
        <dbReference type="EMBL" id="CCC96144.1"/>
    </source>
</evidence>
<dbReference type="Pfam" id="PF01753">
    <property type="entry name" value="zf-MYND"/>
    <property type="match status" value="1"/>
</dbReference>
<feature type="region of interest" description="Disordered" evidence="5">
    <location>
        <begin position="478"/>
        <end position="517"/>
    </location>
</feature>
<evidence type="ECO:0000259" key="6">
    <source>
        <dbReference type="PROSITE" id="PS50865"/>
    </source>
</evidence>
<accession>G0V3C1</accession>
<dbReference type="EMBL" id="HE575324">
    <property type="protein sequence ID" value="CCC96144.1"/>
    <property type="molecule type" value="Genomic_DNA"/>
</dbReference>
<evidence type="ECO:0000256" key="4">
    <source>
        <dbReference type="PROSITE-ProRule" id="PRU00134"/>
    </source>
</evidence>
<proteinExistence type="predicted"/>
<keyword evidence="1" id="KW-0479">Metal-binding</keyword>
<dbReference type="PROSITE" id="PS01360">
    <property type="entry name" value="ZF_MYND_1"/>
    <property type="match status" value="1"/>
</dbReference>
<evidence type="ECO:0000256" key="1">
    <source>
        <dbReference type="ARBA" id="ARBA00022723"/>
    </source>
</evidence>
<dbReference type="SUPFAM" id="SSF144232">
    <property type="entry name" value="HIT/MYND zinc finger-like"/>
    <property type="match status" value="1"/>
</dbReference>
<gene>
    <name evidence="7" type="ORF">TCIL3000_11_16560</name>
</gene>
<dbReference type="PROSITE" id="PS50865">
    <property type="entry name" value="ZF_MYND_2"/>
    <property type="match status" value="1"/>
</dbReference>
<keyword evidence="3" id="KW-0862">Zinc</keyword>
<evidence type="ECO:0000256" key="2">
    <source>
        <dbReference type="ARBA" id="ARBA00022771"/>
    </source>
</evidence>